<dbReference type="InterPro" id="IPR012318">
    <property type="entry name" value="HTH_CRP"/>
</dbReference>
<evidence type="ECO:0000313" key="6">
    <source>
        <dbReference type="Proteomes" id="UP000727456"/>
    </source>
</evidence>
<keyword evidence="1" id="KW-0805">Transcription regulation</keyword>
<gene>
    <name evidence="5" type="ORF">FHS31_001513</name>
</gene>
<comment type="caution">
    <text evidence="5">The sequence shown here is derived from an EMBL/GenBank/DDBJ whole genome shotgun (WGS) entry which is preliminary data.</text>
</comment>
<feature type="domain" description="HTH crp-type" evidence="4">
    <location>
        <begin position="152"/>
        <end position="226"/>
    </location>
</feature>
<keyword evidence="3" id="KW-0804">Transcription</keyword>
<keyword evidence="2" id="KW-0238">DNA-binding</keyword>
<dbReference type="Proteomes" id="UP000727456">
    <property type="component" value="Unassembled WGS sequence"/>
</dbReference>
<dbReference type="SUPFAM" id="SSF51206">
    <property type="entry name" value="cAMP-binding domain-like"/>
    <property type="match status" value="1"/>
</dbReference>
<sequence length="245" mass="26911">MLGTAQTAMDAFLRRLLLRSALGPEEQAAIRGLKGQLIEFAARRDVVLPGQRIEHACLTVAGLLGRFDQMKDGSRQITAFYLPGDMCDLHSVVAPVTGWGLTALSGATLLQIAHADLRELARRYPALALAFWRDTTTDASILSKWVANIGRKDARARIAHLLCEMGLRSEMAGIGTRTAFRFDATQELIADAVGLTPIHVNRVLSTLRSEGVAVFRNRMAEVQDWDRLAAIAEFSTAFLLLDEPR</sequence>
<evidence type="ECO:0000259" key="4">
    <source>
        <dbReference type="PROSITE" id="PS51063"/>
    </source>
</evidence>
<evidence type="ECO:0000313" key="5">
    <source>
        <dbReference type="EMBL" id="NIJ07903.1"/>
    </source>
</evidence>
<dbReference type="EMBL" id="JAAOZC010000003">
    <property type="protein sequence ID" value="NIJ07903.1"/>
    <property type="molecule type" value="Genomic_DNA"/>
</dbReference>
<name>A0ABX0TQU8_9SPHN</name>
<reference evidence="5 6" key="1">
    <citation type="submission" date="2020-03" db="EMBL/GenBank/DDBJ databases">
        <title>Genomic Encyclopedia of Type Strains, Phase III (KMG-III): the genomes of soil and plant-associated and newly described type strains.</title>
        <authorList>
            <person name="Whitman W."/>
        </authorList>
    </citation>
    <scope>NUCLEOTIDE SEQUENCE [LARGE SCALE GENOMIC DNA]</scope>
    <source>
        <strain evidence="5 6">CECT 8804</strain>
    </source>
</reference>
<dbReference type="PROSITE" id="PS51063">
    <property type="entry name" value="HTH_CRP_2"/>
    <property type="match status" value="1"/>
</dbReference>
<evidence type="ECO:0000256" key="2">
    <source>
        <dbReference type="ARBA" id="ARBA00023125"/>
    </source>
</evidence>
<dbReference type="SUPFAM" id="SSF46785">
    <property type="entry name" value="Winged helix' DNA-binding domain"/>
    <property type="match status" value="1"/>
</dbReference>
<dbReference type="InterPro" id="IPR036388">
    <property type="entry name" value="WH-like_DNA-bd_sf"/>
</dbReference>
<accession>A0ABX0TQU8</accession>
<evidence type="ECO:0000256" key="3">
    <source>
        <dbReference type="ARBA" id="ARBA00023163"/>
    </source>
</evidence>
<organism evidence="5 6">
    <name type="scientific">Sphingomonas vulcanisoli</name>
    <dbReference type="NCBI Taxonomy" id="1658060"/>
    <lineage>
        <taxon>Bacteria</taxon>
        <taxon>Pseudomonadati</taxon>
        <taxon>Pseudomonadota</taxon>
        <taxon>Alphaproteobacteria</taxon>
        <taxon>Sphingomonadales</taxon>
        <taxon>Sphingomonadaceae</taxon>
        <taxon>Sphingomonas</taxon>
    </lineage>
</organism>
<dbReference type="InterPro" id="IPR018490">
    <property type="entry name" value="cNMP-bd_dom_sf"/>
</dbReference>
<dbReference type="InterPro" id="IPR014710">
    <property type="entry name" value="RmlC-like_jellyroll"/>
</dbReference>
<dbReference type="Gene3D" id="1.10.10.10">
    <property type="entry name" value="Winged helix-like DNA-binding domain superfamily/Winged helix DNA-binding domain"/>
    <property type="match status" value="1"/>
</dbReference>
<dbReference type="InterPro" id="IPR036390">
    <property type="entry name" value="WH_DNA-bd_sf"/>
</dbReference>
<dbReference type="RefSeq" id="WP_167072751.1">
    <property type="nucleotide sequence ID" value="NZ_JAAOZC010000003.1"/>
</dbReference>
<keyword evidence="6" id="KW-1185">Reference proteome</keyword>
<dbReference type="Gene3D" id="2.60.120.10">
    <property type="entry name" value="Jelly Rolls"/>
    <property type="match status" value="1"/>
</dbReference>
<dbReference type="Pfam" id="PF13545">
    <property type="entry name" value="HTH_Crp_2"/>
    <property type="match status" value="1"/>
</dbReference>
<proteinExistence type="predicted"/>
<protein>
    <submittedName>
        <fullName evidence="5">CRP-like cAMP-binding protein</fullName>
    </submittedName>
</protein>
<evidence type="ECO:0000256" key="1">
    <source>
        <dbReference type="ARBA" id="ARBA00023015"/>
    </source>
</evidence>